<gene>
    <name evidence="5" type="ORF">SAMN04488513_11023</name>
</gene>
<dbReference type="AlphaFoldDB" id="A0A1M6MJQ6"/>
<dbReference type="InterPro" id="IPR002123">
    <property type="entry name" value="Plipid/glycerol_acylTrfase"/>
</dbReference>
<dbReference type="EMBL" id="FQYU01000010">
    <property type="protein sequence ID" value="SHJ83729.1"/>
    <property type="molecule type" value="Genomic_DNA"/>
</dbReference>
<dbReference type="GO" id="GO:0003841">
    <property type="term" value="F:1-acylglycerol-3-phosphate O-acyltransferase activity"/>
    <property type="evidence" value="ECO:0007669"/>
    <property type="project" value="TreeGrafter"/>
</dbReference>
<evidence type="ECO:0000256" key="3">
    <source>
        <dbReference type="ARBA" id="ARBA00023315"/>
    </source>
</evidence>
<dbReference type="SMART" id="SM00563">
    <property type="entry name" value="PlsC"/>
    <property type="match status" value="1"/>
</dbReference>
<dbReference type="PANTHER" id="PTHR10434">
    <property type="entry name" value="1-ACYL-SN-GLYCEROL-3-PHOSPHATE ACYLTRANSFERASE"/>
    <property type="match status" value="1"/>
</dbReference>
<feature type="domain" description="Phospholipid/glycerol acyltransferase" evidence="4">
    <location>
        <begin position="82"/>
        <end position="221"/>
    </location>
</feature>
<dbReference type="CDD" id="cd07989">
    <property type="entry name" value="LPLAT_AGPAT-like"/>
    <property type="match status" value="1"/>
</dbReference>
<name>A0A1M6MJQ6_9FLAO</name>
<evidence type="ECO:0000256" key="2">
    <source>
        <dbReference type="ARBA" id="ARBA00022679"/>
    </source>
</evidence>
<protein>
    <submittedName>
        <fullName evidence="5">Acyltransferase</fullName>
    </submittedName>
</protein>
<proteinExistence type="predicted"/>
<evidence type="ECO:0000256" key="1">
    <source>
        <dbReference type="ARBA" id="ARBA00005189"/>
    </source>
</evidence>
<sequence>MGGNKYDVERNQNPFTAGFIVPYFVNLHPMGLFKKNPFGHILFLKKWLIRILGVLTHSRYKRFNRLEVEGSEIIRQLPDKNVLFVSNHQTYFADVVAMFHVFNASLSGRVDNIKNIGYIWNPKLNMYYVAAAETMKKSLLTKIFAYAGSISVERTWRSEGKDIKRQVKMSDISNIGKALNDGWVITFPQGTTTPWKPLRKGTAHIIKKYKPVVVPVVIDGFRRSFDKKGLRIKKKGILQSMVIKEPLNIDYENESFDSIIEKLEYAIEQHPSFLKVIPKEELLAYEEENELRRFRNSKKF</sequence>
<evidence type="ECO:0000313" key="5">
    <source>
        <dbReference type="EMBL" id="SHJ83729.1"/>
    </source>
</evidence>
<dbReference type="PANTHER" id="PTHR10434:SF11">
    <property type="entry name" value="1-ACYL-SN-GLYCEROL-3-PHOSPHATE ACYLTRANSFERASE"/>
    <property type="match status" value="1"/>
</dbReference>
<dbReference type="STRING" id="192903.SAMN04488513_11023"/>
<dbReference type="SUPFAM" id="SSF69593">
    <property type="entry name" value="Glycerol-3-phosphate (1)-acyltransferase"/>
    <property type="match status" value="1"/>
</dbReference>
<accession>A0A1M6MJQ6</accession>
<comment type="pathway">
    <text evidence="1">Lipid metabolism.</text>
</comment>
<evidence type="ECO:0000313" key="6">
    <source>
        <dbReference type="Proteomes" id="UP000184543"/>
    </source>
</evidence>
<evidence type="ECO:0000259" key="4">
    <source>
        <dbReference type="SMART" id="SM00563"/>
    </source>
</evidence>
<dbReference type="GO" id="GO:0006654">
    <property type="term" value="P:phosphatidic acid biosynthetic process"/>
    <property type="evidence" value="ECO:0007669"/>
    <property type="project" value="TreeGrafter"/>
</dbReference>
<keyword evidence="3 5" id="KW-0012">Acyltransferase</keyword>
<dbReference type="Pfam" id="PF01553">
    <property type="entry name" value="Acyltransferase"/>
    <property type="match status" value="1"/>
</dbReference>
<organism evidence="5 6">
    <name type="scientific">Pseudozobellia thermophila</name>
    <dbReference type="NCBI Taxonomy" id="192903"/>
    <lineage>
        <taxon>Bacteria</taxon>
        <taxon>Pseudomonadati</taxon>
        <taxon>Bacteroidota</taxon>
        <taxon>Flavobacteriia</taxon>
        <taxon>Flavobacteriales</taxon>
        <taxon>Flavobacteriaceae</taxon>
        <taxon>Pseudozobellia</taxon>
    </lineage>
</organism>
<dbReference type="Proteomes" id="UP000184543">
    <property type="component" value="Unassembled WGS sequence"/>
</dbReference>
<keyword evidence="2 5" id="KW-0808">Transferase</keyword>
<keyword evidence="6" id="KW-1185">Reference proteome</keyword>
<reference evidence="6" key="1">
    <citation type="submission" date="2016-11" db="EMBL/GenBank/DDBJ databases">
        <authorList>
            <person name="Varghese N."/>
            <person name="Submissions S."/>
        </authorList>
    </citation>
    <scope>NUCLEOTIDE SEQUENCE [LARGE SCALE GENOMIC DNA]</scope>
    <source>
        <strain evidence="6">DSM 19858</strain>
    </source>
</reference>